<dbReference type="PANTHER" id="PTHR44099:SF4">
    <property type="entry name" value="RABCONNECTIN-3B, ISOFORM A"/>
    <property type="match status" value="1"/>
</dbReference>
<protein>
    <recommendedName>
        <fullName evidence="5">WD40 repeat-like protein</fullName>
    </recommendedName>
</protein>
<feature type="repeat" description="WD" evidence="3">
    <location>
        <begin position="685"/>
        <end position="717"/>
    </location>
</feature>
<accession>A0A077WFV7</accession>
<dbReference type="InterPro" id="IPR015943">
    <property type="entry name" value="WD40/YVTN_repeat-like_dom_sf"/>
</dbReference>
<evidence type="ECO:0008006" key="5">
    <source>
        <dbReference type="Google" id="ProtNLM"/>
    </source>
</evidence>
<dbReference type="PROSITE" id="PS50082">
    <property type="entry name" value="WD_REPEATS_2"/>
    <property type="match status" value="3"/>
</dbReference>
<dbReference type="InterPro" id="IPR036322">
    <property type="entry name" value="WD40_repeat_dom_sf"/>
</dbReference>
<keyword evidence="1 3" id="KW-0853">WD repeat</keyword>
<keyword evidence="2" id="KW-0677">Repeat</keyword>
<feature type="repeat" description="WD" evidence="3">
    <location>
        <begin position="110"/>
        <end position="151"/>
    </location>
</feature>
<dbReference type="AlphaFoldDB" id="A0A077WFV7"/>
<dbReference type="InterPro" id="IPR019775">
    <property type="entry name" value="WD40_repeat_CS"/>
</dbReference>
<dbReference type="EMBL" id="LK023317">
    <property type="protein sequence ID" value="CDS05532.1"/>
    <property type="molecule type" value="Genomic_DNA"/>
</dbReference>
<dbReference type="InterPro" id="IPR049916">
    <property type="entry name" value="WDR72-like"/>
</dbReference>
<evidence type="ECO:0000256" key="2">
    <source>
        <dbReference type="ARBA" id="ARBA00022737"/>
    </source>
</evidence>
<dbReference type="PANTHER" id="PTHR44099">
    <property type="entry name" value="RABCONNECTIN-3B, ISOFORM A"/>
    <property type="match status" value="1"/>
</dbReference>
<dbReference type="PROSITE" id="PS00678">
    <property type="entry name" value="WD_REPEATS_1"/>
    <property type="match status" value="1"/>
</dbReference>
<dbReference type="Pfam" id="PF00400">
    <property type="entry name" value="WD40"/>
    <property type="match status" value="2"/>
</dbReference>
<proteinExistence type="predicted"/>
<evidence type="ECO:0000256" key="1">
    <source>
        <dbReference type="ARBA" id="ARBA00022574"/>
    </source>
</evidence>
<dbReference type="InterPro" id="IPR001680">
    <property type="entry name" value="WD40_rpt"/>
</dbReference>
<gene>
    <name evidence="4" type="ORF">LRAMOSA08060</name>
</gene>
<reference evidence="4" key="1">
    <citation type="journal article" date="2014" name="Genome Announc.">
        <title>De novo whole-genome sequence and genome annotation of Lichtheimia ramosa.</title>
        <authorList>
            <person name="Linde J."/>
            <person name="Schwartze V."/>
            <person name="Binder U."/>
            <person name="Lass-Florl C."/>
            <person name="Voigt K."/>
            <person name="Horn F."/>
        </authorList>
    </citation>
    <scope>NUCLEOTIDE SEQUENCE</scope>
    <source>
        <strain evidence="4">JMRC FSU:6197</strain>
    </source>
</reference>
<feature type="repeat" description="WD" evidence="3">
    <location>
        <begin position="18"/>
        <end position="61"/>
    </location>
</feature>
<evidence type="ECO:0000313" key="4">
    <source>
        <dbReference type="EMBL" id="CDS05532.1"/>
    </source>
</evidence>
<dbReference type="GO" id="GO:0005737">
    <property type="term" value="C:cytoplasm"/>
    <property type="evidence" value="ECO:0007669"/>
    <property type="project" value="TreeGrafter"/>
</dbReference>
<evidence type="ECO:0000256" key="3">
    <source>
        <dbReference type="PROSITE-ProRule" id="PRU00221"/>
    </source>
</evidence>
<dbReference type="SMART" id="SM00320">
    <property type="entry name" value="WD40"/>
    <property type="match status" value="4"/>
</dbReference>
<dbReference type="OrthoDB" id="338622at2759"/>
<organism evidence="4">
    <name type="scientific">Lichtheimia ramosa</name>
    <dbReference type="NCBI Taxonomy" id="688394"/>
    <lineage>
        <taxon>Eukaryota</taxon>
        <taxon>Fungi</taxon>
        <taxon>Fungi incertae sedis</taxon>
        <taxon>Mucoromycota</taxon>
        <taxon>Mucoromycotina</taxon>
        <taxon>Mucoromycetes</taxon>
        <taxon>Mucorales</taxon>
        <taxon>Lichtheimiaceae</taxon>
        <taxon>Lichtheimia</taxon>
    </lineage>
</organism>
<dbReference type="SUPFAM" id="SSF50978">
    <property type="entry name" value="WD40 repeat-like"/>
    <property type="match status" value="2"/>
</dbReference>
<name>A0A077WFV7_9FUNG</name>
<dbReference type="PROSITE" id="PS50294">
    <property type="entry name" value="WD_REPEATS_REGION"/>
    <property type="match status" value="2"/>
</dbReference>
<sequence length="791" mass="87016">MPALSQVMDHRQDVRVFKRAHDGPVTCMIVHESHQHQYLLSGGRDGAVKIWNLVDGKYVVSFTVHALGVKSFIEPAEQNDTRIRGCVVSVAKDNSVALISVDSMTCLFMFPGHAYPLSAIQWRTAEDYLVLGYSDEAAFVWQIAAGSLDRVLHGKESKVILEDDRWPINDLSTATTPKPVNGHKHNATMRSVVSTNQALQTTTHFAHVFIFNIRRLVNDLYARYERIRSHDMSDLAVPPTPQQSTSSTSYDAVVPDIANFRPDKDDPLDHSISEDDASMQAGGIDLKKRLELVSAIMSTSISWNVSQAFEDICCTTLALSRQTRHDAISFGLKGANGYLSLLAPIPEEKDTWKVSQVMTASRLLSVALLAKAIIFITGQEAKASDLIAGYAMALPAVIGESYCFPSLSLLSKYWQDHSARSLFSSAVTGLKEDETMAMIAYWENYLPTSSSPDNHNPHMMARATIVLGIMGCDQPQMLSSGVRKYTALSLALLLSDSDLDDPKTHGTDPSTASVARTLASMELLSQGFSTWESYINVAEVLRTMFVYALDTQPAVSRGANNAIFQIAATNMPLVIGTLTYDTTRAKKTSERIRCLKIIGTFIRKKPILLFGDVHRVVEAVVKTLDPNVPHLRENMLPTATAVLHSLVKSYPFVDFSNSAQKLAVGTLEGACVIYDLRTATRSVVLEGHTGAIAALAFSPDAKYVATSSLQDKTVRVWYSNISLLGVLTSSLSQGLSRHGEGDAQKAYKVFAFALPLVISDPHQQLQQVHFEWTSQRCVKLHIKDLVMSFNV</sequence>
<dbReference type="Gene3D" id="2.130.10.10">
    <property type="entry name" value="YVTN repeat-like/Quinoprotein amine dehydrogenase"/>
    <property type="match status" value="2"/>
</dbReference>